<dbReference type="InterPro" id="IPR036412">
    <property type="entry name" value="HAD-like_sf"/>
</dbReference>
<dbReference type="InterPro" id="IPR041492">
    <property type="entry name" value="HAD_2"/>
</dbReference>
<dbReference type="InterPro" id="IPR004798">
    <property type="entry name" value="CAX-like"/>
</dbReference>
<keyword evidence="3" id="KW-0813">Transport</keyword>
<keyword evidence="5 10" id="KW-0812">Transmembrane</keyword>
<comment type="similarity">
    <text evidence="2">Belongs to the Ca(2+):cation antiporter (CaCA) (TC 2.A.19) family.</text>
</comment>
<feature type="transmembrane region" description="Helical" evidence="10">
    <location>
        <begin position="55"/>
        <end position="76"/>
    </location>
</feature>
<evidence type="ECO:0000256" key="10">
    <source>
        <dbReference type="SAM" id="Phobius"/>
    </source>
</evidence>
<dbReference type="Gene3D" id="1.20.1420.30">
    <property type="entry name" value="NCX, central ion-binding region"/>
    <property type="match status" value="1"/>
</dbReference>
<accession>A0ABN7US57</accession>
<dbReference type="InterPro" id="IPR044880">
    <property type="entry name" value="NCX_ion-bd_dom_sf"/>
</dbReference>
<keyword evidence="9 10" id="KW-0472">Membrane</keyword>
<comment type="caution">
    <text evidence="12">The sequence shown here is derived from an EMBL/GenBank/DDBJ whole genome shotgun (WGS) entry which is preliminary data.</text>
</comment>
<keyword evidence="4" id="KW-0109">Calcium transport</keyword>
<dbReference type="PANTHER" id="PTHR31503">
    <property type="entry name" value="VACUOLAR CALCIUM ION TRANSPORTER"/>
    <property type="match status" value="1"/>
</dbReference>
<feature type="transmembrane region" description="Helical" evidence="10">
    <location>
        <begin position="297"/>
        <end position="324"/>
    </location>
</feature>
<dbReference type="PANTHER" id="PTHR31503:SF22">
    <property type="entry name" value="VACUOLAR CALCIUM ION TRANSPORTER"/>
    <property type="match status" value="1"/>
</dbReference>
<dbReference type="EMBL" id="CAJVQB010005180">
    <property type="protein sequence ID" value="CAG8655100.1"/>
    <property type="molecule type" value="Genomic_DNA"/>
</dbReference>
<reference evidence="12 13" key="1">
    <citation type="submission" date="2021-06" db="EMBL/GenBank/DDBJ databases">
        <authorList>
            <person name="Kallberg Y."/>
            <person name="Tangrot J."/>
            <person name="Rosling A."/>
        </authorList>
    </citation>
    <scope>NUCLEOTIDE SEQUENCE [LARGE SCALE GENOMIC DNA]</scope>
    <source>
        <strain evidence="12 13">120-4 pot B 10/14</strain>
    </source>
</reference>
<feature type="transmembrane region" description="Helical" evidence="10">
    <location>
        <begin position="88"/>
        <end position="109"/>
    </location>
</feature>
<dbReference type="NCBIfam" id="TIGR00378">
    <property type="entry name" value="cax"/>
    <property type="match status" value="1"/>
</dbReference>
<evidence type="ECO:0000256" key="7">
    <source>
        <dbReference type="ARBA" id="ARBA00022989"/>
    </source>
</evidence>
<dbReference type="InterPro" id="IPR004837">
    <property type="entry name" value="NaCa_Exmemb"/>
</dbReference>
<name>A0ABN7US57_GIGMA</name>
<evidence type="ECO:0000256" key="2">
    <source>
        <dbReference type="ARBA" id="ARBA00008170"/>
    </source>
</evidence>
<evidence type="ECO:0000256" key="5">
    <source>
        <dbReference type="ARBA" id="ARBA00022692"/>
    </source>
</evidence>
<evidence type="ECO:0000313" key="12">
    <source>
        <dbReference type="EMBL" id="CAG8655100.1"/>
    </source>
</evidence>
<evidence type="ECO:0000259" key="11">
    <source>
        <dbReference type="Pfam" id="PF01699"/>
    </source>
</evidence>
<organism evidence="12 13">
    <name type="scientific">Gigaspora margarita</name>
    <dbReference type="NCBI Taxonomy" id="4874"/>
    <lineage>
        <taxon>Eukaryota</taxon>
        <taxon>Fungi</taxon>
        <taxon>Fungi incertae sedis</taxon>
        <taxon>Mucoromycota</taxon>
        <taxon>Glomeromycotina</taxon>
        <taxon>Glomeromycetes</taxon>
        <taxon>Diversisporales</taxon>
        <taxon>Gigasporaceae</taxon>
        <taxon>Gigaspora</taxon>
    </lineage>
</organism>
<dbReference type="SUPFAM" id="SSF56784">
    <property type="entry name" value="HAD-like"/>
    <property type="match status" value="1"/>
</dbReference>
<dbReference type="InterPro" id="IPR004713">
    <property type="entry name" value="CaH_exchang"/>
</dbReference>
<evidence type="ECO:0000256" key="1">
    <source>
        <dbReference type="ARBA" id="ARBA00004127"/>
    </source>
</evidence>
<dbReference type="Proteomes" id="UP000789901">
    <property type="component" value="Unassembled WGS sequence"/>
</dbReference>
<protein>
    <submittedName>
        <fullName evidence="12">12568_t:CDS:1</fullName>
    </submittedName>
</protein>
<feature type="domain" description="Sodium/calcium exchanger membrane region" evidence="11">
    <location>
        <begin position="55"/>
        <end position="178"/>
    </location>
</feature>
<dbReference type="Gene3D" id="3.40.50.1000">
    <property type="entry name" value="HAD superfamily/HAD-like"/>
    <property type="match status" value="1"/>
</dbReference>
<evidence type="ECO:0000313" key="13">
    <source>
        <dbReference type="Proteomes" id="UP000789901"/>
    </source>
</evidence>
<feature type="transmembrane region" description="Helical" evidence="10">
    <location>
        <begin position="164"/>
        <end position="183"/>
    </location>
</feature>
<dbReference type="Pfam" id="PF13419">
    <property type="entry name" value="HAD_2"/>
    <property type="match status" value="1"/>
</dbReference>
<keyword evidence="6" id="KW-0106">Calcium</keyword>
<proteinExistence type="inferred from homology"/>
<evidence type="ECO:0000256" key="8">
    <source>
        <dbReference type="ARBA" id="ARBA00023065"/>
    </source>
</evidence>
<comment type="subcellular location">
    <subcellularLocation>
        <location evidence="1">Endomembrane system</location>
        <topology evidence="1">Multi-pass membrane protein</topology>
    </subcellularLocation>
</comment>
<gene>
    <name evidence="12" type="ORF">GMARGA_LOCUS9567</name>
</gene>
<evidence type="ECO:0000256" key="4">
    <source>
        <dbReference type="ARBA" id="ARBA00022568"/>
    </source>
</evidence>
<feature type="transmembrane region" description="Helical" evidence="10">
    <location>
        <begin position="231"/>
        <end position="252"/>
    </location>
</feature>
<feature type="domain" description="Sodium/calcium exchanger membrane region" evidence="11">
    <location>
        <begin position="233"/>
        <end position="352"/>
    </location>
</feature>
<keyword evidence="8" id="KW-0406">Ion transport</keyword>
<dbReference type="Pfam" id="PF01699">
    <property type="entry name" value="Na_Ca_ex"/>
    <property type="match status" value="2"/>
</dbReference>
<evidence type="ECO:0000256" key="3">
    <source>
        <dbReference type="ARBA" id="ARBA00022448"/>
    </source>
</evidence>
<evidence type="ECO:0000256" key="6">
    <source>
        <dbReference type="ARBA" id="ARBA00022837"/>
    </source>
</evidence>
<dbReference type="InterPro" id="IPR023214">
    <property type="entry name" value="HAD_sf"/>
</dbReference>
<sequence length="681" mass="77044">KIILLSNFARELCLKNLVFRTIQNEYGKEEEFLIKQFKESFPIGFIEHFLKLNDIIIFFTNFFAIIPLAKLLGFATEELSCDVGQIKAALLNVTFGNAVELIIAIIALVKGQICIVQSSLLGSIFSNILLVLGSCILAGGIKILKKGQLEQEFSSTAAQASSSVMTLACIALIVPAAYSLFINDSISNHTVNMNDPRVLSISYRTSIILILKTQKDLFKNEKDKDSQISKFVAIFLLIIVTVLTAVLSEFLVSSIERVVTSLGLSKTFIGLILIPIIGNAAEHVSSVTIAMKNKMDFVICISIGSSTQIALFVTPLLVILGWIVGQPMSLFFLPFEPVCLFIAVILLNYLVQIFENFQVNYEWSNYAVQLGKKRKESNTILVNILNKKIINKYKSKGYCIKVDDFEKIRNKFISKFDDLELIFYVKEFVESLHKTGVKIVIATNSSCDEFEKKTTKLIDFISIFDKIFCGDDVEVTKFECMSLTPKECLVFEDLPHGVNLALSQNIKVIWVQDKLMKKYFYNDLCKHDNNVYIFSSFNDKQLGVDQAILCITFHIQDLYLFELSSVPEFLERYNKYSDALKVYKLFDSETKVEEIKKEASIKINELEKLITNGSVVNAIAVADFGMNIHGENSDRTNMVFGETNIKCYYNIVMEKSPIHFWGHPMIDVLKLGMWAYANMFL</sequence>
<evidence type="ECO:0000256" key="9">
    <source>
        <dbReference type="ARBA" id="ARBA00023136"/>
    </source>
</evidence>
<feature type="transmembrane region" description="Helical" evidence="10">
    <location>
        <begin position="330"/>
        <end position="351"/>
    </location>
</feature>
<keyword evidence="7 10" id="KW-1133">Transmembrane helix</keyword>
<feature type="non-terminal residue" evidence="12">
    <location>
        <position position="1"/>
    </location>
</feature>
<keyword evidence="13" id="KW-1185">Reference proteome</keyword>
<feature type="transmembrane region" description="Helical" evidence="10">
    <location>
        <begin position="121"/>
        <end position="144"/>
    </location>
</feature>